<organism evidence="4 5">
    <name type="scientific">Tunturiibacter gelidiferens</name>
    <dbReference type="NCBI Taxonomy" id="3069689"/>
    <lineage>
        <taxon>Bacteria</taxon>
        <taxon>Pseudomonadati</taxon>
        <taxon>Acidobacteriota</taxon>
        <taxon>Terriglobia</taxon>
        <taxon>Terriglobales</taxon>
        <taxon>Acidobacteriaceae</taxon>
        <taxon>Tunturiibacter</taxon>
    </lineage>
</organism>
<evidence type="ECO:0000313" key="4">
    <source>
        <dbReference type="EMBL" id="MBB5326850.1"/>
    </source>
</evidence>
<keyword evidence="5" id="KW-1185">Reference proteome</keyword>
<dbReference type="PANTHER" id="PTHR30328">
    <property type="entry name" value="TRANSCRIPTIONAL REPRESSOR"/>
    <property type="match status" value="1"/>
</dbReference>
<dbReference type="RefSeq" id="WP_183973068.1">
    <property type="nucleotide sequence ID" value="NZ_JACHEB010000001.1"/>
</dbReference>
<proteinExistence type="predicted"/>
<comment type="caution">
    <text evidence="4">The sequence shown here is derived from an EMBL/GenBank/DDBJ whole genome shotgun (WGS) entry which is preliminary data.</text>
</comment>
<accession>A0A9X0QAQ6</accession>
<feature type="DNA-binding region" description="H-T-H motif" evidence="2">
    <location>
        <begin position="23"/>
        <end position="42"/>
    </location>
</feature>
<name>A0A9X0QAQ6_9BACT</name>
<dbReference type="PRINTS" id="PR00455">
    <property type="entry name" value="HTHTETR"/>
</dbReference>
<dbReference type="SUPFAM" id="SSF48498">
    <property type="entry name" value="Tetracyclin repressor-like, C-terminal domain"/>
    <property type="match status" value="1"/>
</dbReference>
<evidence type="ECO:0000259" key="3">
    <source>
        <dbReference type="PROSITE" id="PS50977"/>
    </source>
</evidence>
<dbReference type="GO" id="GO:0003677">
    <property type="term" value="F:DNA binding"/>
    <property type="evidence" value="ECO:0007669"/>
    <property type="project" value="UniProtKB-UniRule"/>
</dbReference>
<dbReference type="SUPFAM" id="SSF46689">
    <property type="entry name" value="Homeodomain-like"/>
    <property type="match status" value="1"/>
</dbReference>
<dbReference type="Proteomes" id="UP000535182">
    <property type="component" value="Unassembled WGS sequence"/>
</dbReference>
<gene>
    <name evidence="4" type="ORF">HDF14_000444</name>
</gene>
<dbReference type="InterPro" id="IPR036271">
    <property type="entry name" value="Tet_transcr_reg_TetR-rel_C_sf"/>
</dbReference>
<dbReference type="InterPro" id="IPR001647">
    <property type="entry name" value="HTH_TetR"/>
</dbReference>
<protein>
    <submittedName>
        <fullName evidence="4">AcrR family transcriptional regulator</fullName>
    </submittedName>
</protein>
<feature type="domain" description="HTH tetR-type" evidence="3">
    <location>
        <begin position="1"/>
        <end position="60"/>
    </location>
</feature>
<dbReference type="AlphaFoldDB" id="A0A9X0QAQ6"/>
<dbReference type="InterPro" id="IPR009057">
    <property type="entry name" value="Homeodomain-like_sf"/>
</dbReference>
<reference evidence="4 5" key="1">
    <citation type="submission" date="2020-08" db="EMBL/GenBank/DDBJ databases">
        <title>Genomic Encyclopedia of Type Strains, Phase IV (KMG-V): Genome sequencing to study the core and pangenomes of soil and plant-associated prokaryotes.</title>
        <authorList>
            <person name="Whitman W."/>
        </authorList>
    </citation>
    <scope>NUCLEOTIDE SEQUENCE [LARGE SCALE GENOMIC DNA]</scope>
    <source>
        <strain evidence="4 5">X5P2</strain>
    </source>
</reference>
<dbReference type="InterPro" id="IPR041474">
    <property type="entry name" value="NicS_C"/>
</dbReference>
<dbReference type="Pfam" id="PF00440">
    <property type="entry name" value="TetR_N"/>
    <property type="match status" value="1"/>
</dbReference>
<dbReference type="Pfam" id="PF17938">
    <property type="entry name" value="TetR_C_29"/>
    <property type="match status" value="1"/>
</dbReference>
<evidence type="ECO:0000256" key="2">
    <source>
        <dbReference type="PROSITE-ProRule" id="PRU00335"/>
    </source>
</evidence>
<keyword evidence="1 2" id="KW-0238">DNA-binding</keyword>
<dbReference type="PROSITE" id="PS50977">
    <property type="entry name" value="HTH_TETR_2"/>
    <property type="match status" value="1"/>
</dbReference>
<sequence length="197" mass="21493">MTVPAILAAAEIEFATHGFASARTESIAVRAHVVKGLIFHYFKSKEGLYEAVLVRAYEPISEALDKSFDKNLNATDALLTFVERLLGAMSEHPLSPVIFVLESIQGGGEQVRKLGMPSLYSRVEVLLKRGIASGEFRQMDPGHGAINIIALCGFYFCAANNISHIPGKNRNPLSKQSLSRHTEEVLALVRKGIISNS</sequence>
<dbReference type="EMBL" id="JACHEB010000001">
    <property type="protein sequence ID" value="MBB5326850.1"/>
    <property type="molecule type" value="Genomic_DNA"/>
</dbReference>
<dbReference type="PANTHER" id="PTHR30328:SF54">
    <property type="entry name" value="HTH-TYPE TRANSCRIPTIONAL REPRESSOR SCO4008"/>
    <property type="match status" value="1"/>
</dbReference>
<dbReference type="Gene3D" id="1.10.357.10">
    <property type="entry name" value="Tetracycline Repressor, domain 2"/>
    <property type="match status" value="1"/>
</dbReference>
<evidence type="ECO:0000313" key="5">
    <source>
        <dbReference type="Proteomes" id="UP000535182"/>
    </source>
</evidence>
<evidence type="ECO:0000256" key="1">
    <source>
        <dbReference type="ARBA" id="ARBA00023125"/>
    </source>
</evidence>
<dbReference type="InterPro" id="IPR050109">
    <property type="entry name" value="HTH-type_TetR-like_transc_reg"/>
</dbReference>